<dbReference type="Proteomes" id="UP000249467">
    <property type="component" value="Unassembled WGS sequence"/>
</dbReference>
<evidence type="ECO:0000313" key="1">
    <source>
        <dbReference type="EMBL" id="PZO39585.1"/>
    </source>
</evidence>
<gene>
    <name evidence="1" type="ORF">DCF19_13435</name>
</gene>
<dbReference type="SFLD" id="SFLDS00003">
    <property type="entry name" value="Haloacid_Dehalogenase"/>
    <property type="match status" value="1"/>
</dbReference>
<dbReference type="InterPro" id="IPR023198">
    <property type="entry name" value="PGP-like_dom2"/>
</dbReference>
<dbReference type="GO" id="GO:0008967">
    <property type="term" value="F:phosphoglycolate phosphatase activity"/>
    <property type="evidence" value="ECO:0007669"/>
    <property type="project" value="TreeGrafter"/>
</dbReference>
<reference evidence="1 2" key="2">
    <citation type="submission" date="2018-06" db="EMBL/GenBank/DDBJ databases">
        <title>Metagenomic assembly of (sub)arctic Cyanobacteria and their associated microbiome from non-axenic cultures.</title>
        <authorList>
            <person name="Baurain D."/>
        </authorList>
    </citation>
    <scope>NUCLEOTIDE SEQUENCE [LARGE SCALE GENOMIC DNA]</scope>
    <source>
        <strain evidence="1">ULC066bin1</strain>
    </source>
</reference>
<dbReference type="PANTHER" id="PTHR43434">
    <property type="entry name" value="PHOSPHOGLYCOLATE PHOSPHATASE"/>
    <property type="match status" value="1"/>
</dbReference>
<dbReference type="SFLD" id="SFLDG01129">
    <property type="entry name" value="C1.5:_HAD__Beta-PGM__Phosphata"/>
    <property type="match status" value="1"/>
</dbReference>
<name>A0A2W4XY00_9CYAN</name>
<organism evidence="1 2">
    <name type="scientific">Pseudanabaena frigida</name>
    <dbReference type="NCBI Taxonomy" id="945775"/>
    <lineage>
        <taxon>Bacteria</taxon>
        <taxon>Bacillati</taxon>
        <taxon>Cyanobacteriota</taxon>
        <taxon>Cyanophyceae</taxon>
        <taxon>Pseudanabaenales</taxon>
        <taxon>Pseudanabaenaceae</taxon>
        <taxon>Pseudanabaena</taxon>
    </lineage>
</organism>
<dbReference type="InterPro" id="IPR023214">
    <property type="entry name" value="HAD_sf"/>
</dbReference>
<dbReference type="AlphaFoldDB" id="A0A2W4XY00"/>
<dbReference type="PANTHER" id="PTHR43434:SF1">
    <property type="entry name" value="PHOSPHOGLYCOLATE PHOSPHATASE"/>
    <property type="match status" value="1"/>
</dbReference>
<dbReference type="EMBL" id="QBML01000017">
    <property type="protein sequence ID" value="PZO39585.1"/>
    <property type="molecule type" value="Genomic_DNA"/>
</dbReference>
<proteinExistence type="predicted"/>
<dbReference type="InterPro" id="IPR036412">
    <property type="entry name" value="HAD-like_sf"/>
</dbReference>
<dbReference type="Gene3D" id="3.40.50.1000">
    <property type="entry name" value="HAD superfamily/HAD-like"/>
    <property type="match status" value="1"/>
</dbReference>
<comment type="caution">
    <text evidence="1">The sequence shown here is derived from an EMBL/GenBank/DDBJ whole genome shotgun (WGS) entry which is preliminary data.</text>
</comment>
<dbReference type="GO" id="GO:0006281">
    <property type="term" value="P:DNA repair"/>
    <property type="evidence" value="ECO:0007669"/>
    <property type="project" value="TreeGrafter"/>
</dbReference>
<dbReference type="SUPFAM" id="SSF56784">
    <property type="entry name" value="HAD-like"/>
    <property type="match status" value="1"/>
</dbReference>
<dbReference type="Gene3D" id="1.10.150.240">
    <property type="entry name" value="Putative phosphatase, domain 2"/>
    <property type="match status" value="1"/>
</dbReference>
<dbReference type="InterPro" id="IPR041492">
    <property type="entry name" value="HAD_2"/>
</dbReference>
<sequence length="228" mass="26611">MKKRIFTDFDGPIMDVSERYYQVYLYCLEKIWQPEQLIKPLSKSEFWELKRSQVPEKEIAVISGFEDERQSIAFAHLRRATVHTDPYFEYDRLIECAIPALEKAQHSGIDLAVMTMRRRRELEPVLNKYNLKRFFPSDRIFCLDDDYVKTVDTQDKPKLMKQAQATLPEVQQQWMIGDTEADIIAAKTYNVPAIAVLSGIRNQTQLEKYKPTQIFPNLLVSIASLVEA</sequence>
<reference evidence="1 2" key="1">
    <citation type="submission" date="2018-04" db="EMBL/GenBank/DDBJ databases">
        <authorList>
            <person name="Go L.Y."/>
            <person name="Mitchell J.A."/>
        </authorList>
    </citation>
    <scope>NUCLEOTIDE SEQUENCE [LARGE SCALE GENOMIC DNA]</scope>
    <source>
        <strain evidence="1">ULC066bin1</strain>
    </source>
</reference>
<accession>A0A2W4XY00</accession>
<evidence type="ECO:0000313" key="2">
    <source>
        <dbReference type="Proteomes" id="UP000249467"/>
    </source>
</evidence>
<dbReference type="Pfam" id="PF13419">
    <property type="entry name" value="HAD_2"/>
    <property type="match status" value="1"/>
</dbReference>
<protein>
    <submittedName>
        <fullName evidence="1">Haloacid dehalogenase</fullName>
    </submittedName>
</protein>
<dbReference type="GO" id="GO:0005829">
    <property type="term" value="C:cytosol"/>
    <property type="evidence" value="ECO:0007669"/>
    <property type="project" value="TreeGrafter"/>
</dbReference>
<dbReference type="InterPro" id="IPR050155">
    <property type="entry name" value="HAD-like_hydrolase_sf"/>
</dbReference>